<feature type="compositionally biased region" description="Low complexity" evidence="6">
    <location>
        <begin position="824"/>
        <end position="837"/>
    </location>
</feature>
<feature type="domain" description="SPX" evidence="9">
    <location>
        <begin position="1"/>
        <end position="384"/>
    </location>
</feature>
<feature type="compositionally biased region" description="Acidic residues" evidence="6">
    <location>
        <begin position="720"/>
        <end position="732"/>
    </location>
</feature>
<dbReference type="InterPro" id="IPR004331">
    <property type="entry name" value="SPX_dom"/>
</dbReference>
<feature type="compositionally biased region" description="Polar residues" evidence="6">
    <location>
        <begin position="267"/>
        <end position="280"/>
    </location>
</feature>
<evidence type="ECO:0000256" key="5">
    <source>
        <dbReference type="ARBA" id="ARBA00023136"/>
    </source>
</evidence>
<feature type="region of interest" description="Disordered" evidence="6">
    <location>
        <begin position="43"/>
        <end position="87"/>
    </location>
</feature>
<evidence type="ECO:0000259" key="9">
    <source>
        <dbReference type="PROSITE" id="PS51382"/>
    </source>
</evidence>
<evidence type="ECO:0000259" key="8">
    <source>
        <dbReference type="PROSITE" id="PS51380"/>
    </source>
</evidence>
<comment type="subcellular location">
    <subcellularLocation>
        <location evidence="1">Membrane</location>
        <topology evidence="1">Multi-pass membrane protein</topology>
    </subcellularLocation>
</comment>
<evidence type="ECO:0000256" key="1">
    <source>
        <dbReference type="ARBA" id="ARBA00004141"/>
    </source>
</evidence>
<dbReference type="PANTHER" id="PTHR10783:SF103">
    <property type="entry name" value="SOLUTE CARRIER FAMILY 53 MEMBER 1"/>
    <property type="match status" value="1"/>
</dbReference>
<dbReference type="GO" id="GO:0016036">
    <property type="term" value="P:cellular response to phosphate starvation"/>
    <property type="evidence" value="ECO:0007669"/>
    <property type="project" value="TreeGrafter"/>
</dbReference>
<feature type="domain" description="EXS" evidence="8">
    <location>
        <begin position="523"/>
        <end position="721"/>
    </location>
</feature>
<feature type="region of interest" description="Disordered" evidence="6">
    <location>
        <begin position="125"/>
        <end position="168"/>
    </location>
</feature>
<feature type="transmembrane region" description="Helical" evidence="7">
    <location>
        <begin position="443"/>
        <end position="463"/>
    </location>
</feature>
<evidence type="ECO:0000313" key="11">
    <source>
        <dbReference type="Proteomes" id="UP000193648"/>
    </source>
</evidence>
<name>A0A1Y2GMV8_9FUNG</name>
<dbReference type="GeneID" id="33568395"/>
<dbReference type="Pfam" id="PF03105">
    <property type="entry name" value="SPX"/>
    <property type="match status" value="1"/>
</dbReference>
<feature type="compositionally biased region" description="Basic residues" evidence="6">
    <location>
        <begin position="839"/>
        <end position="850"/>
    </location>
</feature>
<proteinExistence type="inferred from homology"/>
<feature type="region of interest" description="Disordered" evidence="6">
    <location>
        <begin position="267"/>
        <end position="310"/>
    </location>
</feature>
<sequence length="955" mass="107905">MKFAKYLQQEIVPEWRKAYLNYKQGKKHLKAIESAIKKLETASSSGRYQRQFNNDDTQTQGPADLVSSSFNSTLAPPTGTTPIISQSRGNIKSYDAIAIPTHSSFPASRGAGPLARSLSMLSTALRPSGEDGNEGNTQTSEGNSTGQNMLSVLSNTSRPSRPTRSFSSPALKTMICRFSSADTTERPRRGPRVVLEKELEAATKFKVLKQQLFIADEWKRRNDHKTTKIGANGGWYQAEWTKMRRNIGSLMGGWEIEDVTLAPNLVSASSPDNHQNQRSTGYLIGSSIPPDQNNNLRQRRQDTRQQSVDNDANLAQMILDDKENRRQYLSHKVARTRIKAALYEFHRSLEMIKNYKVLNHTGFVKIMKKYDKTAGWKASKAFKENKLRCMYFMKSDALDDLIKETEDLFIDNFEGGRRRRGMAKLRVPDSKSKAVTKHIATEFYPLIIMCIVITMLFFPLPIAHWSARRWFIQSIGRLIVSGYHAVEFRDFFIADELNSLAYSIEQTEFAICAYVRYWDNLEECATSKTWITPFLMAIPAWFRFMQCLRRYRDTLEWFPHLLNAGKYFSSLSQIFVFFAFRLYNTSQLKALYIVISIFTSLYTYSWDVYMDWGLFRFGKYGGGAYGNPLLRPELVYNRKSVYYLAIVLDFLGRFSWTSRLMGLRLNGIVLSFILALIEVLRRWMWNFFRLENEHLNNCGQFRAIKDIPLPFHIRVAGNATEEEEDEETEDEAEGRNGVKSEGGAVKDSKKGTVRFTGGEEMEVLAVSNGSVNGEAATDSSDRASVPSNGSRKDRLFESSSPQNALLTVPPLDTDGDGAAGVGIGSSSASIRSTGPTSIKGHHRIGLRKRPSQATMTDHSLGVQRSNTVVDNAMTEAGINEDQREQLTSINKFYDRRDFDSRVLDTISDGFFKISKRSNASRAGSIRHGVGAQDPDASGRNRKDSTDDDDTDDDEA</sequence>
<dbReference type="EMBL" id="MCFF01000018">
    <property type="protein sequence ID" value="ORZ16131.1"/>
    <property type="molecule type" value="Genomic_DNA"/>
</dbReference>
<protein>
    <submittedName>
        <fullName evidence="10">EXS family-domain-containing protein</fullName>
    </submittedName>
</protein>
<feature type="region of interest" description="Disordered" evidence="6">
    <location>
        <begin position="719"/>
        <end position="752"/>
    </location>
</feature>
<dbReference type="InParanoid" id="A0A1Y2GMV8"/>
<evidence type="ECO:0000313" key="10">
    <source>
        <dbReference type="EMBL" id="ORZ16131.1"/>
    </source>
</evidence>
<dbReference type="RefSeq" id="XP_021881478.1">
    <property type="nucleotide sequence ID" value="XM_022026552.1"/>
</dbReference>
<comment type="caution">
    <text evidence="10">The sequence shown here is derived from an EMBL/GenBank/DDBJ whole genome shotgun (WGS) entry which is preliminary data.</text>
</comment>
<dbReference type="OrthoDB" id="9970435at2759"/>
<dbReference type="InterPro" id="IPR004342">
    <property type="entry name" value="EXS_C"/>
</dbReference>
<feature type="compositionally biased region" description="Low complexity" evidence="6">
    <location>
        <begin position="154"/>
        <end position="168"/>
    </location>
</feature>
<dbReference type="GO" id="GO:0006817">
    <property type="term" value="P:phosphate ion transport"/>
    <property type="evidence" value="ECO:0007669"/>
    <property type="project" value="TreeGrafter"/>
</dbReference>
<feature type="region of interest" description="Disordered" evidence="6">
    <location>
        <begin position="771"/>
        <end position="858"/>
    </location>
</feature>
<dbReference type="AlphaFoldDB" id="A0A1Y2GMV8"/>
<evidence type="ECO:0000256" key="7">
    <source>
        <dbReference type="SAM" id="Phobius"/>
    </source>
</evidence>
<organism evidence="10 11">
    <name type="scientific">Lobosporangium transversale</name>
    <dbReference type="NCBI Taxonomy" id="64571"/>
    <lineage>
        <taxon>Eukaryota</taxon>
        <taxon>Fungi</taxon>
        <taxon>Fungi incertae sedis</taxon>
        <taxon>Mucoromycota</taxon>
        <taxon>Mortierellomycotina</taxon>
        <taxon>Mortierellomycetes</taxon>
        <taxon>Mortierellales</taxon>
        <taxon>Mortierellaceae</taxon>
        <taxon>Lobosporangium</taxon>
    </lineage>
</organism>
<dbReference type="Proteomes" id="UP000193648">
    <property type="component" value="Unassembled WGS sequence"/>
</dbReference>
<feature type="transmembrane region" description="Helical" evidence="7">
    <location>
        <begin position="590"/>
        <end position="609"/>
    </location>
</feature>
<accession>A0A1Y2GMV8</accession>
<keyword evidence="4 7" id="KW-1133">Transmembrane helix</keyword>
<dbReference type="PROSITE" id="PS51382">
    <property type="entry name" value="SPX"/>
    <property type="match status" value="1"/>
</dbReference>
<dbReference type="STRING" id="64571.A0A1Y2GMV8"/>
<dbReference type="GO" id="GO:0000822">
    <property type="term" value="F:inositol hexakisphosphate binding"/>
    <property type="evidence" value="ECO:0007669"/>
    <property type="project" value="TreeGrafter"/>
</dbReference>
<feature type="transmembrane region" description="Helical" evidence="7">
    <location>
        <begin position="640"/>
        <end position="656"/>
    </location>
</feature>
<dbReference type="PROSITE" id="PS51380">
    <property type="entry name" value="EXS"/>
    <property type="match status" value="1"/>
</dbReference>
<feature type="compositionally biased region" description="Basic and acidic residues" evidence="6">
    <location>
        <begin position="733"/>
        <end position="750"/>
    </location>
</feature>
<dbReference type="Pfam" id="PF03124">
    <property type="entry name" value="EXS"/>
    <property type="match status" value="1"/>
</dbReference>
<evidence type="ECO:0000256" key="4">
    <source>
        <dbReference type="ARBA" id="ARBA00022989"/>
    </source>
</evidence>
<dbReference type="PANTHER" id="PTHR10783">
    <property type="entry name" value="XENOTROPIC AND POLYTROPIC RETROVIRUS RECEPTOR 1-RELATED"/>
    <property type="match status" value="1"/>
</dbReference>
<gene>
    <name evidence="10" type="ORF">BCR41DRAFT_370717</name>
</gene>
<comment type="similarity">
    <text evidence="2">Belongs to the SYG1 (TC 2.A.94) family.</text>
</comment>
<evidence type="ECO:0000256" key="3">
    <source>
        <dbReference type="ARBA" id="ARBA00022692"/>
    </source>
</evidence>
<feature type="compositionally biased region" description="Acidic residues" evidence="6">
    <location>
        <begin position="945"/>
        <end position="955"/>
    </location>
</feature>
<keyword evidence="5 7" id="KW-0472">Membrane</keyword>
<feature type="region of interest" description="Disordered" evidence="6">
    <location>
        <begin position="915"/>
        <end position="955"/>
    </location>
</feature>
<keyword evidence="3 7" id="KW-0812">Transmembrane</keyword>
<feature type="transmembrane region" description="Helical" evidence="7">
    <location>
        <begin position="662"/>
        <end position="680"/>
    </location>
</feature>
<dbReference type="GO" id="GO:0005794">
    <property type="term" value="C:Golgi apparatus"/>
    <property type="evidence" value="ECO:0007669"/>
    <property type="project" value="TreeGrafter"/>
</dbReference>
<keyword evidence="11" id="KW-1185">Reference proteome</keyword>
<feature type="compositionally biased region" description="Polar residues" evidence="6">
    <location>
        <begin position="134"/>
        <end position="153"/>
    </location>
</feature>
<evidence type="ECO:0000256" key="2">
    <source>
        <dbReference type="ARBA" id="ARBA00009665"/>
    </source>
</evidence>
<evidence type="ECO:0000256" key="6">
    <source>
        <dbReference type="SAM" id="MobiDB-lite"/>
    </source>
</evidence>
<reference evidence="10 11" key="1">
    <citation type="submission" date="2016-07" db="EMBL/GenBank/DDBJ databases">
        <title>Pervasive Adenine N6-methylation of Active Genes in Fungi.</title>
        <authorList>
            <consortium name="DOE Joint Genome Institute"/>
            <person name="Mondo S.J."/>
            <person name="Dannebaum R.O."/>
            <person name="Kuo R.C."/>
            <person name="Labutti K."/>
            <person name="Haridas S."/>
            <person name="Kuo A."/>
            <person name="Salamov A."/>
            <person name="Ahrendt S.R."/>
            <person name="Lipzen A."/>
            <person name="Sullivan W."/>
            <person name="Andreopoulos W.B."/>
            <person name="Clum A."/>
            <person name="Lindquist E."/>
            <person name="Daum C."/>
            <person name="Ramamoorthy G.K."/>
            <person name="Gryganskyi A."/>
            <person name="Culley D."/>
            <person name="Magnuson J.K."/>
            <person name="James T.Y."/>
            <person name="O'Malley M.A."/>
            <person name="Stajich J.E."/>
            <person name="Spatafora J.W."/>
            <person name="Visel A."/>
            <person name="Grigoriev I.V."/>
        </authorList>
    </citation>
    <scope>NUCLEOTIDE SEQUENCE [LARGE SCALE GENOMIC DNA]</scope>
    <source>
        <strain evidence="10 11">NRRL 3116</strain>
    </source>
</reference>
<dbReference type="GO" id="GO:0005886">
    <property type="term" value="C:plasma membrane"/>
    <property type="evidence" value="ECO:0007669"/>
    <property type="project" value="TreeGrafter"/>
</dbReference>